<evidence type="ECO:0000256" key="2">
    <source>
        <dbReference type="ARBA" id="ARBA00022490"/>
    </source>
</evidence>
<keyword evidence="4" id="KW-0547">Nucleotide-binding</keyword>
<protein>
    <recommendedName>
        <fullName evidence="10">Tubulin--tyrosine ligase-like protein 9</fullName>
    </recommendedName>
</protein>
<sequence>MALAQDLDPNRLLPSPPGVGDAAPAAVFATMGVFTGFSPEVPGAKDPIPIVPWDDDGDSGSDDAMDDFDEDPRELFAEDEEEADAQRHGFDASERHQQYLQKVQLEKQRAQQEELLRAKKEARRRKKKQAKLLAAAEARKAMREVPPPAPVQEEVEEADPEEEQLAKEARVRETRRRQKQQYKRLMKTLALKRRQDLASAEDDKAKEDEFKRKVRENGLRRARQRREEALKRKEELGEVVADVVQGSAAKAASLLKQAERNVLEKQNVLTDEDFLNAEEAKEALKRKRAEQARLRQERTRLQLEKIAADKRAKVEAEQKKAQRLLRRQELVRERVLNRERPKELVDRGEDKENEPVRKVAAKEEAPAKPVLTEEEKERRRLRREQQAEAIARLNKVSEKDQPTGAVGRDFKDYKRKLGLSKDTKVFCMTGWYPCVKDALLERGWHFNDDRESTFYDLKWTLRSNDIDKGIKPNQLTNHFLKNTAITTKAGLTRSLCELHWHCDDHSDHVYPRAYDLSSPHSRGFLDDFRGLEAEKCLKNVIRSLAGASSSDESSSEDSSESDSEVTDPAASADEMNMESTDDVAEAPAPAPVAEAPAPADDASDIDSLEMDELDGVLGDKEAPLLFNEELLRIALRVCRKKLRVLVDDDTELDGGSGYSDRLVTDLEWEAMRHAQGRVDCSLALPKDMPPTLDDLLHLKDVPDEEETRSSLDQAGSILARAREDKLERIRKAELTERRKEARRNLMRAPSPLKDDLRKEIEAVLAQLSSLDPQHQLNGGPASTRNTWIAKPAAKSRGRGIATFDDLDRLLDHCDAKTGGSGALWIVQKYMESQLLIAERKFDLRQWVLVTDWNPLTIYFYDECYARFTSHKFTDARESLENPFVHLVNNSIQKDGENFHDDIEAENGVSIEDCMWTQEDFAGFLDWKMARTDATTDRLRKCKDSDDVFTDVVQPEMRKIAVEVLQAARDSIEHRKNSWELYGYDFMVDAELRPWLIEVNSSPACDYSTAVTERYVKKALVDILKVTIDKREWERTPVGDEPDTGGWQLAHKGPFVETPIASLTGGDIYAEGKKVEAPRAIRARARAAAKAAAAAKRLREERKRREVAERHAAARPPSPKHDDMAELDGFLEDGATAKPPAVVAPPSPPRGAGRQRRRRRPRQQVVAVPVRSRPEPRCMIP</sequence>
<feature type="compositionally biased region" description="Low complexity" evidence="7">
    <location>
        <begin position="585"/>
        <end position="600"/>
    </location>
</feature>
<organism evidence="8 9">
    <name type="scientific">Pelagomonas calceolata</name>
    <dbReference type="NCBI Taxonomy" id="35677"/>
    <lineage>
        <taxon>Eukaryota</taxon>
        <taxon>Sar</taxon>
        <taxon>Stramenopiles</taxon>
        <taxon>Ochrophyta</taxon>
        <taxon>Pelagophyceae</taxon>
        <taxon>Pelagomonadales</taxon>
        <taxon>Pelagomonadaceae</taxon>
        <taxon>Pelagomonas</taxon>
    </lineage>
</organism>
<dbReference type="InterPro" id="IPR004344">
    <property type="entry name" value="TTL/TTLL_fam"/>
</dbReference>
<feature type="compositionally biased region" description="Acidic residues" evidence="7">
    <location>
        <begin position="575"/>
        <end position="584"/>
    </location>
</feature>
<feature type="compositionally biased region" description="Basic and acidic residues" evidence="7">
    <location>
        <begin position="84"/>
        <end position="95"/>
    </location>
</feature>
<dbReference type="GO" id="GO:0005737">
    <property type="term" value="C:cytoplasm"/>
    <property type="evidence" value="ECO:0007669"/>
    <property type="project" value="UniProtKB-SubCell"/>
</dbReference>
<keyword evidence="9" id="KW-1185">Reference proteome</keyword>
<evidence type="ECO:0000313" key="8">
    <source>
        <dbReference type="EMBL" id="CAH0380328.1"/>
    </source>
</evidence>
<feature type="compositionally biased region" description="Acidic residues" evidence="7">
    <location>
        <begin position="553"/>
        <end position="565"/>
    </location>
</feature>
<dbReference type="GO" id="GO:0015630">
    <property type="term" value="C:microtubule cytoskeleton"/>
    <property type="evidence" value="ECO:0007669"/>
    <property type="project" value="TreeGrafter"/>
</dbReference>
<keyword evidence="2" id="KW-0963">Cytoplasm</keyword>
<evidence type="ECO:0000256" key="3">
    <source>
        <dbReference type="ARBA" id="ARBA00022598"/>
    </source>
</evidence>
<dbReference type="AlphaFoldDB" id="A0A8J2X4I6"/>
<dbReference type="SUPFAM" id="SSF56059">
    <property type="entry name" value="Glutathione synthetase ATP-binding domain-like"/>
    <property type="match status" value="1"/>
</dbReference>
<comment type="caution">
    <text evidence="8">The sequence shown here is derived from an EMBL/GenBank/DDBJ whole genome shotgun (WGS) entry which is preliminary data.</text>
</comment>
<feature type="region of interest" description="Disordered" evidence="7">
    <location>
        <begin position="118"/>
        <end position="179"/>
    </location>
</feature>
<evidence type="ECO:0000313" key="9">
    <source>
        <dbReference type="Proteomes" id="UP000789595"/>
    </source>
</evidence>
<feature type="region of interest" description="Disordered" evidence="7">
    <location>
        <begin position="547"/>
        <end position="603"/>
    </location>
</feature>
<feature type="region of interest" description="Disordered" evidence="7">
    <location>
        <begin position="36"/>
        <end position="95"/>
    </location>
</feature>
<keyword evidence="5" id="KW-0067">ATP-binding</keyword>
<dbReference type="Gene3D" id="3.30.470.20">
    <property type="entry name" value="ATP-grasp fold, B domain"/>
    <property type="match status" value="1"/>
</dbReference>
<feature type="region of interest" description="Disordered" evidence="7">
    <location>
        <begin position="1"/>
        <end position="23"/>
    </location>
</feature>
<dbReference type="PANTHER" id="PTHR45870">
    <property type="entry name" value="TUBULIN MONOGLYCYLASE TTLL3"/>
    <property type="match status" value="1"/>
</dbReference>
<proteinExistence type="predicted"/>
<feature type="compositionally biased region" description="Basic residues" evidence="7">
    <location>
        <begin position="120"/>
        <end position="130"/>
    </location>
</feature>
<dbReference type="InterPro" id="IPR051437">
    <property type="entry name" value="TTLL_monoglycylase"/>
</dbReference>
<dbReference type="GO" id="GO:0005524">
    <property type="term" value="F:ATP binding"/>
    <property type="evidence" value="ECO:0007669"/>
    <property type="project" value="UniProtKB-KW"/>
</dbReference>
<evidence type="ECO:0000256" key="5">
    <source>
        <dbReference type="ARBA" id="ARBA00022840"/>
    </source>
</evidence>
<feature type="coiled-coil region" evidence="6">
    <location>
        <begin position="277"/>
        <end position="334"/>
    </location>
</feature>
<name>A0A8J2X4I6_9STRA</name>
<feature type="compositionally biased region" description="Basic residues" evidence="7">
    <location>
        <begin position="1152"/>
        <end position="1161"/>
    </location>
</feature>
<evidence type="ECO:0000256" key="7">
    <source>
        <dbReference type="SAM" id="MobiDB-lite"/>
    </source>
</evidence>
<feature type="compositionally biased region" description="Basic and acidic residues" evidence="7">
    <location>
        <begin position="1096"/>
        <end position="1111"/>
    </location>
</feature>
<dbReference type="OrthoDB" id="202825at2759"/>
<dbReference type="Proteomes" id="UP000789595">
    <property type="component" value="Unassembled WGS sequence"/>
</dbReference>
<reference evidence="8" key="1">
    <citation type="submission" date="2021-11" db="EMBL/GenBank/DDBJ databases">
        <authorList>
            <consortium name="Genoscope - CEA"/>
            <person name="William W."/>
        </authorList>
    </citation>
    <scope>NUCLEOTIDE SEQUENCE</scope>
</reference>
<keyword evidence="6" id="KW-0175">Coiled coil</keyword>
<evidence type="ECO:0000256" key="1">
    <source>
        <dbReference type="ARBA" id="ARBA00004496"/>
    </source>
</evidence>
<evidence type="ECO:0008006" key="10">
    <source>
        <dbReference type="Google" id="ProtNLM"/>
    </source>
</evidence>
<feature type="region of interest" description="Disordered" evidence="7">
    <location>
        <begin position="341"/>
        <end position="383"/>
    </location>
</feature>
<dbReference type="Pfam" id="PF03133">
    <property type="entry name" value="TTL"/>
    <property type="match status" value="1"/>
</dbReference>
<dbReference type="PANTHER" id="PTHR45870:SF2">
    <property type="entry name" value="TUBULIN MONOGLYCYLASE TTLL3"/>
    <property type="match status" value="1"/>
</dbReference>
<evidence type="ECO:0000256" key="6">
    <source>
        <dbReference type="SAM" id="Coils"/>
    </source>
</evidence>
<feature type="compositionally biased region" description="Acidic residues" evidence="7">
    <location>
        <begin position="53"/>
        <end position="83"/>
    </location>
</feature>
<evidence type="ECO:0000256" key="4">
    <source>
        <dbReference type="ARBA" id="ARBA00022741"/>
    </source>
</evidence>
<accession>A0A8J2X4I6</accession>
<feature type="region of interest" description="Disordered" evidence="7">
    <location>
        <begin position="194"/>
        <end position="224"/>
    </location>
</feature>
<dbReference type="PROSITE" id="PS51221">
    <property type="entry name" value="TTL"/>
    <property type="match status" value="1"/>
</dbReference>
<gene>
    <name evidence="8" type="ORF">PECAL_6P19750</name>
</gene>
<dbReference type="EMBL" id="CAKKNE010000006">
    <property type="protein sequence ID" value="CAH0380328.1"/>
    <property type="molecule type" value="Genomic_DNA"/>
</dbReference>
<comment type="subcellular location">
    <subcellularLocation>
        <location evidence="1">Cytoplasm</location>
    </subcellularLocation>
</comment>
<feature type="compositionally biased region" description="Basic and acidic residues" evidence="7">
    <location>
        <begin position="1171"/>
        <end position="1180"/>
    </location>
</feature>
<dbReference type="GO" id="GO:0070736">
    <property type="term" value="F:protein-glycine ligase activity, initiating"/>
    <property type="evidence" value="ECO:0007669"/>
    <property type="project" value="TreeGrafter"/>
</dbReference>
<keyword evidence="3" id="KW-0436">Ligase</keyword>
<feature type="compositionally biased region" description="Acidic residues" evidence="7">
    <location>
        <begin position="153"/>
        <end position="163"/>
    </location>
</feature>
<feature type="region of interest" description="Disordered" evidence="7">
    <location>
        <begin position="1093"/>
        <end position="1180"/>
    </location>
</feature>